<evidence type="ECO:0000313" key="4">
    <source>
        <dbReference type="EMBL" id="MBK6006239.1"/>
    </source>
</evidence>
<dbReference type="Pfam" id="PF00583">
    <property type="entry name" value="Acetyltransf_1"/>
    <property type="match status" value="1"/>
</dbReference>
<dbReference type="InterPro" id="IPR000182">
    <property type="entry name" value="GNAT_dom"/>
</dbReference>
<dbReference type="PROSITE" id="PS51186">
    <property type="entry name" value="GNAT"/>
    <property type="match status" value="1"/>
</dbReference>
<dbReference type="AlphaFoldDB" id="A0A934TRH7"/>
<organism evidence="4 5">
    <name type="scientific">Ramlibacter ginsenosidimutans</name>
    <dbReference type="NCBI Taxonomy" id="502333"/>
    <lineage>
        <taxon>Bacteria</taxon>
        <taxon>Pseudomonadati</taxon>
        <taxon>Pseudomonadota</taxon>
        <taxon>Betaproteobacteria</taxon>
        <taxon>Burkholderiales</taxon>
        <taxon>Comamonadaceae</taxon>
        <taxon>Ramlibacter</taxon>
    </lineage>
</organism>
<gene>
    <name evidence="4" type="ORF">JJB11_09070</name>
</gene>
<dbReference type="PANTHER" id="PTHR43877">
    <property type="entry name" value="AMINOALKYLPHOSPHONATE N-ACETYLTRANSFERASE-RELATED-RELATED"/>
    <property type="match status" value="1"/>
</dbReference>
<comment type="caution">
    <text evidence="4">The sequence shown here is derived from an EMBL/GenBank/DDBJ whole genome shotgun (WGS) entry which is preliminary data.</text>
</comment>
<evidence type="ECO:0000256" key="1">
    <source>
        <dbReference type="ARBA" id="ARBA00022679"/>
    </source>
</evidence>
<dbReference type="InterPro" id="IPR016181">
    <property type="entry name" value="Acyl_CoA_acyltransferase"/>
</dbReference>
<sequence>MEPTPSFIVRAAQAADADAIAGFNAAMAFETESKRLRAEVLGAGVRRLLAEPGLGFYRVAEAQGEVIACLMVTTEWSDWRNGRFWWIQSVYVQPAWRRRGVFRALYDDVREAALRESDVCGLRLYVEHENTVAQATYRSLGMQQTDYLLFEELKPGVVFLQDDQASSSG</sequence>
<dbReference type="Gene3D" id="3.40.630.30">
    <property type="match status" value="1"/>
</dbReference>
<protein>
    <submittedName>
        <fullName evidence="4">GNAT family N-acetyltransferase</fullName>
    </submittedName>
</protein>
<dbReference type="CDD" id="cd04301">
    <property type="entry name" value="NAT_SF"/>
    <property type="match status" value="1"/>
</dbReference>
<dbReference type="InterPro" id="IPR050832">
    <property type="entry name" value="Bact_Acetyltransf"/>
</dbReference>
<keyword evidence="2" id="KW-0012">Acyltransferase</keyword>
<dbReference type="RefSeq" id="WP_201168726.1">
    <property type="nucleotide sequence ID" value="NZ_JAEPWM010000002.1"/>
</dbReference>
<keyword evidence="1" id="KW-0808">Transferase</keyword>
<evidence type="ECO:0000259" key="3">
    <source>
        <dbReference type="PROSITE" id="PS51186"/>
    </source>
</evidence>
<feature type="domain" description="N-acetyltransferase" evidence="3">
    <location>
        <begin position="7"/>
        <end position="164"/>
    </location>
</feature>
<reference evidence="4" key="1">
    <citation type="journal article" date="2012" name="J. Microbiol. Biotechnol.">
        <title>Ramlibacter ginsenosidimutans sp. nov., with ginsenoside-converting activity.</title>
        <authorList>
            <person name="Wang L."/>
            <person name="An D.S."/>
            <person name="Kim S.G."/>
            <person name="Jin F.X."/>
            <person name="Kim S.C."/>
            <person name="Lee S.T."/>
            <person name="Im W.T."/>
        </authorList>
    </citation>
    <scope>NUCLEOTIDE SEQUENCE</scope>
    <source>
        <strain evidence="4">KACC 17527</strain>
    </source>
</reference>
<dbReference type="SUPFAM" id="SSF55729">
    <property type="entry name" value="Acyl-CoA N-acyltransferases (Nat)"/>
    <property type="match status" value="1"/>
</dbReference>
<dbReference type="EMBL" id="JAEPWM010000002">
    <property type="protein sequence ID" value="MBK6006239.1"/>
    <property type="molecule type" value="Genomic_DNA"/>
</dbReference>
<dbReference type="GO" id="GO:0016747">
    <property type="term" value="F:acyltransferase activity, transferring groups other than amino-acyl groups"/>
    <property type="evidence" value="ECO:0007669"/>
    <property type="project" value="InterPro"/>
</dbReference>
<proteinExistence type="predicted"/>
<evidence type="ECO:0000256" key="2">
    <source>
        <dbReference type="ARBA" id="ARBA00023315"/>
    </source>
</evidence>
<dbReference type="Proteomes" id="UP000630528">
    <property type="component" value="Unassembled WGS sequence"/>
</dbReference>
<accession>A0A934TRH7</accession>
<keyword evidence="5" id="KW-1185">Reference proteome</keyword>
<name>A0A934TRH7_9BURK</name>
<evidence type="ECO:0000313" key="5">
    <source>
        <dbReference type="Proteomes" id="UP000630528"/>
    </source>
</evidence>
<reference evidence="4" key="2">
    <citation type="submission" date="2021-01" db="EMBL/GenBank/DDBJ databases">
        <authorList>
            <person name="Kang M."/>
        </authorList>
    </citation>
    <scope>NUCLEOTIDE SEQUENCE</scope>
    <source>
        <strain evidence="4">KACC 17527</strain>
    </source>
</reference>